<comment type="caution">
    <text evidence="1">The sequence shown here is derived from an EMBL/GenBank/DDBJ whole genome shotgun (WGS) entry which is preliminary data.</text>
</comment>
<name>A0ABW5IQH2_9BACT</name>
<organism evidence="1 2">
    <name type="scientific">Pontibacter locisalis</name>
    <dbReference type="NCBI Taxonomy" id="1719035"/>
    <lineage>
        <taxon>Bacteria</taxon>
        <taxon>Pseudomonadati</taxon>
        <taxon>Bacteroidota</taxon>
        <taxon>Cytophagia</taxon>
        <taxon>Cytophagales</taxon>
        <taxon>Hymenobacteraceae</taxon>
        <taxon>Pontibacter</taxon>
    </lineage>
</organism>
<protein>
    <submittedName>
        <fullName evidence="1">Uncharacterized protein</fullName>
    </submittedName>
</protein>
<evidence type="ECO:0000313" key="2">
    <source>
        <dbReference type="Proteomes" id="UP001597544"/>
    </source>
</evidence>
<accession>A0ABW5IQH2</accession>
<dbReference type="EMBL" id="JBHULU010000021">
    <property type="protein sequence ID" value="MFD2515237.1"/>
    <property type="molecule type" value="Genomic_DNA"/>
</dbReference>
<sequence length="91" mass="10049">MSRRLQYTGVKPEAFDQLKDRLQQMGLSLQANSGSFNEKGVSGNYNYDPGAETLDIDELKVGFPASMMLSADSLQQRMTELIVQHGGRPLA</sequence>
<dbReference type="Proteomes" id="UP001597544">
    <property type="component" value="Unassembled WGS sequence"/>
</dbReference>
<proteinExistence type="predicted"/>
<reference evidence="2" key="1">
    <citation type="journal article" date="2019" name="Int. J. Syst. Evol. Microbiol.">
        <title>The Global Catalogue of Microorganisms (GCM) 10K type strain sequencing project: providing services to taxonomists for standard genome sequencing and annotation.</title>
        <authorList>
            <consortium name="The Broad Institute Genomics Platform"/>
            <consortium name="The Broad Institute Genome Sequencing Center for Infectious Disease"/>
            <person name="Wu L."/>
            <person name="Ma J."/>
        </authorList>
    </citation>
    <scope>NUCLEOTIDE SEQUENCE [LARGE SCALE GENOMIC DNA]</scope>
    <source>
        <strain evidence="2">KCTC 42498</strain>
    </source>
</reference>
<evidence type="ECO:0000313" key="1">
    <source>
        <dbReference type="EMBL" id="MFD2515237.1"/>
    </source>
</evidence>
<dbReference type="RefSeq" id="WP_377509555.1">
    <property type="nucleotide sequence ID" value="NZ_JBHULU010000021.1"/>
</dbReference>
<keyword evidence="2" id="KW-1185">Reference proteome</keyword>
<gene>
    <name evidence="1" type="ORF">ACFSRY_15295</name>
</gene>